<organism evidence="1 2">
    <name type="scientific">Microscilla marina ATCC 23134</name>
    <dbReference type="NCBI Taxonomy" id="313606"/>
    <lineage>
        <taxon>Bacteria</taxon>
        <taxon>Pseudomonadati</taxon>
        <taxon>Bacteroidota</taxon>
        <taxon>Cytophagia</taxon>
        <taxon>Cytophagales</taxon>
        <taxon>Microscillaceae</taxon>
        <taxon>Microscilla</taxon>
    </lineage>
</organism>
<evidence type="ECO:0000313" key="1">
    <source>
        <dbReference type="EMBL" id="EAY29387.1"/>
    </source>
</evidence>
<accession>A1ZJT4</accession>
<keyword evidence="2" id="KW-1185">Reference proteome</keyword>
<gene>
    <name evidence="1" type="ORF">M23134_01443</name>
</gene>
<comment type="caution">
    <text evidence="1">The sequence shown here is derived from an EMBL/GenBank/DDBJ whole genome shotgun (WGS) entry which is preliminary data.</text>
</comment>
<evidence type="ECO:0000313" key="2">
    <source>
        <dbReference type="Proteomes" id="UP000004095"/>
    </source>
</evidence>
<dbReference type="AlphaFoldDB" id="A1ZJT4"/>
<reference evidence="1 2" key="1">
    <citation type="submission" date="2007-01" db="EMBL/GenBank/DDBJ databases">
        <authorList>
            <person name="Haygood M."/>
            <person name="Podell S."/>
            <person name="Anderson C."/>
            <person name="Hopkinson B."/>
            <person name="Roe K."/>
            <person name="Barbeau K."/>
            <person name="Gaasterland T."/>
            <person name="Ferriera S."/>
            <person name="Johnson J."/>
            <person name="Kravitz S."/>
            <person name="Beeson K."/>
            <person name="Sutton G."/>
            <person name="Rogers Y.-H."/>
            <person name="Friedman R."/>
            <person name="Frazier M."/>
            <person name="Venter J.C."/>
        </authorList>
    </citation>
    <scope>NUCLEOTIDE SEQUENCE [LARGE SCALE GENOMIC DNA]</scope>
    <source>
        <strain evidence="1 2">ATCC 23134</strain>
    </source>
</reference>
<proteinExistence type="predicted"/>
<dbReference type="Proteomes" id="UP000004095">
    <property type="component" value="Unassembled WGS sequence"/>
</dbReference>
<name>A1ZJT4_MICM2</name>
<sequence>MYPEKIIFFHPVPGGKRKHLIVKPLLLHIKKPAIKLAPSMVICFRNIIP</sequence>
<dbReference type="EMBL" id="AAWS01000011">
    <property type="protein sequence ID" value="EAY29387.1"/>
    <property type="molecule type" value="Genomic_DNA"/>
</dbReference>
<protein>
    <submittedName>
        <fullName evidence="1">Uncharacterized protein</fullName>
    </submittedName>
</protein>